<organism evidence="7 8">
    <name type="scientific">Helicobacter macacae MIT 99-5501</name>
    <dbReference type="NCBI Taxonomy" id="1357400"/>
    <lineage>
        <taxon>Bacteria</taxon>
        <taxon>Pseudomonadati</taxon>
        <taxon>Campylobacterota</taxon>
        <taxon>Epsilonproteobacteria</taxon>
        <taxon>Campylobacterales</taxon>
        <taxon>Helicobacteraceae</taxon>
        <taxon>Helicobacter</taxon>
    </lineage>
</organism>
<gene>
    <name evidence="7" type="ORF">HMPREF2086_00143</name>
</gene>
<reference evidence="7 8" key="1">
    <citation type="journal article" date="2014" name="Genome Announc.">
        <title>Draft genome sequences of six enterohepatic helicobacter species isolated from humans and one from rhesus macaques.</title>
        <authorList>
            <person name="Shen Z."/>
            <person name="Sheh A."/>
            <person name="Young S.K."/>
            <person name="Abouelliel A."/>
            <person name="Ward D.V."/>
            <person name="Earl A.M."/>
            <person name="Fox J.G."/>
        </authorList>
    </citation>
    <scope>NUCLEOTIDE SEQUENCE [LARGE SCALE GENOMIC DNA]</scope>
    <source>
        <strain evidence="7 8">MIT 99-5501</strain>
    </source>
</reference>
<evidence type="ECO:0000313" key="7">
    <source>
        <dbReference type="EMBL" id="ETD24809.1"/>
    </source>
</evidence>
<keyword evidence="2 5" id="KW-0312">Gluconeogenesis</keyword>
<dbReference type="GO" id="GO:0004347">
    <property type="term" value="F:glucose-6-phosphate isomerase activity"/>
    <property type="evidence" value="ECO:0007669"/>
    <property type="project" value="UniProtKB-EC"/>
</dbReference>
<dbReference type="SUPFAM" id="SSF53697">
    <property type="entry name" value="SIS domain"/>
    <property type="match status" value="1"/>
</dbReference>
<dbReference type="eggNOG" id="COG0166">
    <property type="taxonomic scope" value="Bacteria"/>
</dbReference>
<feature type="region of interest" description="Disordered" evidence="6">
    <location>
        <begin position="92"/>
        <end position="127"/>
    </location>
</feature>
<dbReference type="HOGENOM" id="CLU_037303_1_0_7"/>
<protein>
    <recommendedName>
        <fullName evidence="1 5">Glucose-6-phosphate isomerase</fullName>
        <ecNumber evidence="1 5">5.3.1.9</ecNumber>
    </recommendedName>
</protein>
<dbReference type="Proteomes" id="UP000018731">
    <property type="component" value="Unassembled WGS sequence"/>
</dbReference>
<feature type="compositionally biased region" description="Polar residues" evidence="6">
    <location>
        <begin position="92"/>
        <end position="116"/>
    </location>
</feature>
<dbReference type="GO" id="GO:0006096">
    <property type="term" value="P:glycolytic process"/>
    <property type="evidence" value="ECO:0007669"/>
    <property type="project" value="UniProtKB-UniPathway"/>
</dbReference>
<dbReference type="GO" id="GO:0048029">
    <property type="term" value="F:monosaccharide binding"/>
    <property type="evidence" value="ECO:0007669"/>
    <property type="project" value="TreeGrafter"/>
</dbReference>
<dbReference type="PROSITE" id="PS51463">
    <property type="entry name" value="P_GLUCOSE_ISOMERASE_3"/>
    <property type="match status" value="1"/>
</dbReference>
<dbReference type="InterPro" id="IPR001672">
    <property type="entry name" value="G6P_Isomerase"/>
</dbReference>
<proteinExistence type="inferred from homology"/>
<comment type="similarity">
    <text evidence="5">Belongs to the GPI family.</text>
</comment>
<dbReference type="GO" id="GO:0006094">
    <property type="term" value="P:gluconeogenesis"/>
    <property type="evidence" value="ECO:0007669"/>
    <property type="project" value="UniProtKB-KW"/>
</dbReference>
<dbReference type="InterPro" id="IPR018189">
    <property type="entry name" value="Phosphoglucose_isomerase_CS"/>
</dbReference>
<evidence type="ECO:0000256" key="2">
    <source>
        <dbReference type="ARBA" id="ARBA00022432"/>
    </source>
</evidence>
<comment type="catalytic activity">
    <reaction evidence="5">
        <text>alpha-D-glucose 6-phosphate = beta-D-fructose 6-phosphate</text>
        <dbReference type="Rhea" id="RHEA:11816"/>
        <dbReference type="ChEBI" id="CHEBI:57634"/>
        <dbReference type="ChEBI" id="CHEBI:58225"/>
        <dbReference type="EC" id="5.3.1.9"/>
    </reaction>
</comment>
<dbReference type="Pfam" id="PF00342">
    <property type="entry name" value="PGI"/>
    <property type="match status" value="1"/>
</dbReference>
<dbReference type="GO" id="GO:0051156">
    <property type="term" value="P:glucose 6-phosphate metabolic process"/>
    <property type="evidence" value="ECO:0007669"/>
    <property type="project" value="TreeGrafter"/>
</dbReference>
<name>V8CBR0_9HELI</name>
<comment type="caution">
    <text evidence="7">The sequence shown here is derived from an EMBL/GenBank/DDBJ whole genome shotgun (WGS) entry which is preliminary data.</text>
</comment>
<keyword evidence="4 5" id="KW-0413">Isomerase</keyword>
<dbReference type="PANTHER" id="PTHR11469:SF1">
    <property type="entry name" value="GLUCOSE-6-PHOSPHATE ISOMERASE"/>
    <property type="match status" value="1"/>
</dbReference>
<accession>V8CBR0</accession>
<dbReference type="InterPro" id="IPR035482">
    <property type="entry name" value="SIS_PGI_2"/>
</dbReference>
<evidence type="ECO:0000256" key="4">
    <source>
        <dbReference type="ARBA" id="ARBA00023235"/>
    </source>
</evidence>
<dbReference type="PATRIC" id="fig|1357400.3.peg.212"/>
<evidence type="ECO:0000256" key="6">
    <source>
        <dbReference type="SAM" id="MobiDB-lite"/>
    </source>
</evidence>
<dbReference type="PANTHER" id="PTHR11469">
    <property type="entry name" value="GLUCOSE-6-PHOSPHATE ISOMERASE"/>
    <property type="match status" value="1"/>
</dbReference>
<comment type="pathway">
    <text evidence="5">Carbohydrate degradation; glycolysis; D-glyceraldehyde 3-phosphate and glycerone phosphate from D-glucose: step 2/4.</text>
</comment>
<dbReference type="EC" id="5.3.1.9" evidence="1 5"/>
<dbReference type="CDD" id="cd05016">
    <property type="entry name" value="SIS_PGI_2"/>
    <property type="match status" value="1"/>
</dbReference>
<dbReference type="OrthoDB" id="140919at2"/>
<evidence type="ECO:0000256" key="1">
    <source>
        <dbReference type="ARBA" id="ARBA00011952"/>
    </source>
</evidence>
<sequence>MLSFGYDFYDSLSSCYTCGDEIFAKVQREREKGVSGYYALPFENRACEDLAGFVSKNEELLTHIENLVLIGVGGSSLGAKAIHHLLRYTPLSSQNPQSQAQSTNQPTSAKSQTKSTNQEKNRKATSHKKAPKIYFLEHTDALSIPHILSKIMLDSTLFIAISKSGGTIETSSLLKYVISRFSLLDSSEGKSHLLCITDEGSALQSFAKKEGVECISIAPSVGGRFSVLSAVGLLPLGLLGYDIAQILRGAREFMERFFARKEEHILAKASFLAKNYECYPITTLFSYSSIFREFNAWFVQLWGESLGKIDKDGKRVGLSPVGLIGSIDQHSFLQLIIEGRTDKTVTFLSIAPSALPSSPKIPLLSLHSLESSDFVNGVGFAELLDRQRLATFQSLENLQYDSLGAESNIKSSKEQASVKSKEILSKIPLDSIVLNELSERSVGALIAYFELLTSAVGCALDIDTYNQPGVELGKVLLKKGFSK</sequence>
<dbReference type="Gene3D" id="3.40.50.10490">
    <property type="entry name" value="Glucose-6-phosphate isomerase like protein, domain 1"/>
    <property type="match status" value="2"/>
</dbReference>
<dbReference type="EMBL" id="AZJI01000001">
    <property type="protein sequence ID" value="ETD24809.1"/>
    <property type="molecule type" value="Genomic_DNA"/>
</dbReference>
<keyword evidence="3 5" id="KW-0324">Glycolysis</keyword>
<dbReference type="PRINTS" id="PR00662">
    <property type="entry name" value="G6PISOMERASE"/>
</dbReference>
<dbReference type="STRING" id="1357400.HMPREF2086_00143"/>
<dbReference type="GO" id="GO:0005829">
    <property type="term" value="C:cytosol"/>
    <property type="evidence" value="ECO:0007669"/>
    <property type="project" value="TreeGrafter"/>
</dbReference>
<evidence type="ECO:0000256" key="3">
    <source>
        <dbReference type="ARBA" id="ARBA00023152"/>
    </source>
</evidence>
<dbReference type="AlphaFoldDB" id="V8CBR0"/>
<dbReference type="RefSeq" id="WP_023926811.1">
    <property type="nucleotide sequence ID" value="NZ_KI669454.1"/>
</dbReference>
<dbReference type="PROSITE" id="PS00174">
    <property type="entry name" value="P_GLUCOSE_ISOMERASE_2"/>
    <property type="match status" value="1"/>
</dbReference>
<evidence type="ECO:0000256" key="5">
    <source>
        <dbReference type="RuleBase" id="RU000612"/>
    </source>
</evidence>
<keyword evidence="8" id="KW-1185">Reference proteome</keyword>
<dbReference type="UniPathway" id="UPA00109">
    <property type="reaction ID" value="UER00181"/>
</dbReference>
<dbReference type="InterPro" id="IPR046348">
    <property type="entry name" value="SIS_dom_sf"/>
</dbReference>
<dbReference type="GO" id="GO:0097367">
    <property type="term" value="F:carbohydrate derivative binding"/>
    <property type="evidence" value="ECO:0007669"/>
    <property type="project" value="InterPro"/>
</dbReference>
<evidence type="ECO:0000313" key="8">
    <source>
        <dbReference type="Proteomes" id="UP000018731"/>
    </source>
</evidence>